<feature type="domain" description="Glycosyl transferase family 1" evidence="4">
    <location>
        <begin position="203"/>
        <end position="352"/>
    </location>
</feature>
<keyword evidence="2" id="KW-0328">Glycosyltransferase</keyword>
<dbReference type="STRING" id="243090.RB2482"/>
<dbReference type="GO" id="GO:0016757">
    <property type="term" value="F:glycosyltransferase activity"/>
    <property type="evidence" value="ECO:0000318"/>
    <property type="project" value="GO_Central"/>
</dbReference>
<evidence type="ECO:0000256" key="3">
    <source>
        <dbReference type="ARBA" id="ARBA00022679"/>
    </source>
</evidence>
<keyword evidence="6" id="KW-1185">Reference proteome</keyword>
<dbReference type="HOGENOM" id="CLU_723152_0_0_0"/>
<reference evidence="5 6" key="1">
    <citation type="journal article" date="2003" name="Proc. Natl. Acad. Sci. U.S.A.">
        <title>Complete genome sequence of the marine planctomycete Pirellula sp. strain 1.</title>
        <authorList>
            <person name="Gloeckner F.O."/>
            <person name="Kube M."/>
            <person name="Bauer M."/>
            <person name="Teeling H."/>
            <person name="Lombardot T."/>
            <person name="Ludwig W."/>
            <person name="Gade D."/>
            <person name="Beck A."/>
            <person name="Borzym K."/>
            <person name="Heitmann K."/>
            <person name="Rabus R."/>
            <person name="Schlesner H."/>
            <person name="Amann R."/>
            <person name="Reinhardt R."/>
        </authorList>
    </citation>
    <scope>NUCLEOTIDE SEQUENCE [LARGE SCALE GENOMIC DNA]</scope>
    <source>
        <strain evidence="6">DSM 10527 / NCIMB 13988 / SH1</strain>
    </source>
</reference>
<dbReference type="OrthoDB" id="9795068at2"/>
<name>Q7UVR5_RHOBA</name>
<evidence type="ECO:0000256" key="2">
    <source>
        <dbReference type="ARBA" id="ARBA00022676"/>
    </source>
</evidence>
<dbReference type="RefSeq" id="WP_011118873.1">
    <property type="nucleotide sequence ID" value="NC_005027.1"/>
</dbReference>
<evidence type="ECO:0000313" key="5">
    <source>
        <dbReference type="EMBL" id="CAD72657.1"/>
    </source>
</evidence>
<dbReference type="InParanoid" id="Q7UVR5"/>
<evidence type="ECO:0000259" key="4">
    <source>
        <dbReference type="Pfam" id="PF00534"/>
    </source>
</evidence>
<proteinExistence type="inferred from homology"/>
<dbReference type="SUPFAM" id="SSF53756">
    <property type="entry name" value="UDP-Glycosyltransferase/glycogen phosphorylase"/>
    <property type="match status" value="1"/>
</dbReference>
<evidence type="ECO:0000313" key="6">
    <source>
        <dbReference type="Proteomes" id="UP000001025"/>
    </source>
</evidence>
<dbReference type="AlphaFoldDB" id="Q7UVR5"/>
<dbReference type="PANTHER" id="PTHR12526:SF640">
    <property type="entry name" value="COLANIC ACID BIOSYNTHESIS GLYCOSYLTRANSFERASE WCAL-RELATED"/>
    <property type="match status" value="1"/>
</dbReference>
<evidence type="ECO:0000256" key="1">
    <source>
        <dbReference type="ARBA" id="ARBA00009481"/>
    </source>
</evidence>
<dbReference type="PATRIC" id="fig|243090.15.peg.1135"/>
<dbReference type="KEGG" id="rba:RB2482"/>
<dbReference type="PANTHER" id="PTHR12526">
    <property type="entry name" value="GLYCOSYLTRANSFERASE"/>
    <property type="match status" value="1"/>
</dbReference>
<dbReference type="EMBL" id="BX294137">
    <property type="protein sequence ID" value="CAD72657.1"/>
    <property type="molecule type" value="Genomic_DNA"/>
</dbReference>
<organism evidence="5 6">
    <name type="scientific">Rhodopirellula baltica (strain DSM 10527 / NCIMB 13988 / SH1)</name>
    <dbReference type="NCBI Taxonomy" id="243090"/>
    <lineage>
        <taxon>Bacteria</taxon>
        <taxon>Pseudomonadati</taxon>
        <taxon>Planctomycetota</taxon>
        <taxon>Planctomycetia</taxon>
        <taxon>Pirellulales</taxon>
        <taxon>Pirellulaceae</taxon>
        <taxon>Rhodopirellula</taxon>
    </lineage>
</organism>
<dbReference type="eggNOG" id="COG0438">
    <property type="taxonomic scope" value="Bacteria"/>
</dbReference>
<dbReference type="Gene3D" id="3.40.50.2000">
    <property type="entry name" value="Glycogen Phosphorylase B"/>
    <property type="match status" value="2"/>
</dbReference>
<dbReference type="Pfam" id="PF00534">
    <property type="entry name" value="Glycos_transf_1"/>
    <property type="match status" value="1"/>
</dbReference>
<keyword evidence="3" id="KW-0808">Transferase</keyword>
<comment type="similarity">
    <text evidence="1">Belongs to the glycosyltransferase group 1 family. Glycosyltransferase 4 subfamily.</text>
</comment>
<gene>
    <name evidence="5" type="ordered locus">RB2482</name>
</gene>
<sequence length="390" mass="43090">MNRSVLAIGDVESPSCHGGIPHAFLNAARHGEFAQRGGRIRLNEFKARRISWTVNRMIRGHRMGGYQYSSAFLQHAENAVKELIKGDVISFSQHFPRAQTVRDAGGSITYYLDATAAQLTSGRGLDVRLPNDIRQTLLDIERQNYSLADRIVFRSRWAADSAIKDCGASPTKVHVVLPGANLDLPEDWSFLAPTGRPGFDRPAVLGFVGKDWKRKGLPLICDVRDELERRGLPAIVRAAGTIPDSIGQRSGVDLSGYIDKKSDPTAYPRFLSECDLGCLFSSREALGFSIIEFLRAGVPVIGFAAEGPAETIPSDAGLRFSPENDVLTIADAVESLLRDESRMCDFRRAAQEHSFSLTWDRCIAEFKRLWAGKELVPFRLVSSKTAERIA</sequence>
<dbReference type="Proteomes" id="UP000001025">
    <property type="component" value="Chromosome"/>
</dbReference>
<dbReference type="EnsemblBacteria" id="CAD72657">
    <property type="protein sequence ID" value="CAD72657"/>
    <property type="gene ID" value="RB2482"/>
</dbReference>
<dbReference type="InterPro" id="IPR001296">
    <property type="entry name" value="Glyco_trans_1"/>
</dbReference>
<dbReference type="CAZy" id="GT4">
    <property type="family name" value="Glycosyltransferase Family 4"/>
</dbReference>
<dbReference type="CDD" id="cd03801">
    <property type="entry name" value="GT4_PimA-like"/>
    <property type="match status" value="1"/>
</dbReference>
<protein>
    <submittedName>
        <fullName evidence="5">Similar to hexosyltransferase</fullName>
    </submittedName>
</protein>
<accession>Q7UVR5</accession>